<dbReference type="InterPro" id="IPR034660">
    <property type="entry name" value="DinB/YfiT-like"/>
</dbReference>
<evidence type="ECO:0000313" key="4">
    <source>
        <dbReference type="Proteomes" id="UP001166784"/>
    </source>
</evidence>
<keyword evidence="3" id="KW-0413">Isomerase</keyword>
<protein>
    <submittedName>
        <fullName evidence="3">Maleylpyruvate isomerase family mycothiol-dependent enzyme</fullName>
    </submittedName>
</protein>
<organism evidence="3 4">
    <name type="scientific">Streptomyces marispadix</name>
    <dbReference type="NCBI Taxonomy" id="2922868"/>
    <lineage>
        <taxon>Bacteria</taxon>
        <taxon>Bacillati</taxon>
        <taxon>Actinomycetota</taxon>
        <taxon>Actinomycetes</taxon>
        <taxon>Kitasatosporales</taxon>
        <taxon>Streptomycetaceae</taxon>
        <taxon>Streptomyces</taxon>
    </lineage>
</organism>
<feature type="domain" description="MDMPI C-terminal" evidence="1">
    <location>
        <begin position="159"/>
        <end position="241"/>
    </location>
</feature>
<comment type="caution">
    <text evidence="3">The sequence shown here is derived from an EMBL/GenBank/DDBJ whole genome shotgun (WGS) entry which is preliminary data.</text>
</comment>
<dbReference type="InterPro" id="IPR036527">
    <property type="entry name" value="SCP2_sterol-bd_dom_sf"/>
</dbReference>
<dbReference type="Gene3D" id="1.20.120.450">
    <property type="entry name" value="dinb family like domain"/>
    <property type="match status" value="1"/>
</dbReference>
<dbReference type="Pfam" id="PF11716">
    <property type="entry name" value="MDMPI_N"/>
    <property type="match status" value="1"/>
</dbReference>
<evidence type="ECO:0000259" key="2">
    <source>
        <dbReference type="Pfam" id="PF11716"/>
    </source>
</evidence>
<evidence type="ECO:0000313" key="3">
    <source>
        <dbReference type="EMBL" id="MCH6159663.1"/>
    </source>
</evidence>
<dbReference type="RefSeq" id="WP_241057621.1">
    <property type="nucleotide sequence ID" value="NZ_JAKWJU010000002.1"/>
</dbReference>
<dbReference type="Pfam" id="PF07398">
    <property type="entry name" value="MDMPI_C"/>
    <property type="match status" value="1"/>
</dbReference>
<dbReference type="NCBIfam" id="TIGR03083">
    <property type="entry name" value="maleylpyruvate isomerase family mycothiol-dependent enzyme"/>
    <property type="match status" value="1"/>
</dbReference>
<dbReference type="InterPro" id="IPR017517">
    <property type="entry name" value="Maleyloyr_isom"/>
</dbReference>
<reference evidence="3" key="1">
    <citation type="submission" date="2022-03" db="EMBL/GenBank/DDBJ databases">
        <authorList>
            <person name="Santos J.D.N."/>
            <person name="Kallscheuer N."/>
            <person name="Jogler C."/>
            <person name="Lage O.M."/>
        </authorList>
    </citation>
    <scope>NUCLEOTIDE SEQUENCE</scope>
    <source>
        <strain evidence="3">M600PL45_2</strain>
    </source>
</reference>
<accession>A0ABS9STQ2</accession>
<dbReference type="InterPro" id="IPR024344">
    <property type="entry name" value="MDMPI_metal-binding"/>
</dbReference>
<gene>
    <name evidence="3" type="ORF">MMA15_04295</name>
</gene>
<feature type="domain" description="Mycothiol-dependent maleylpyruvate isomerase metal-binding" evidence="2">
    <location>
        <begin position="21"/>
        <end position="151"/>
    </location>
</feature>
<dbReference type="SUPFAM" id="SSF55718">
    <property type="entry name" value="SCP-like"/>
    <property type="match status" value="1"/>
</dbReference>
<dbReference type="Gene3D" id="3.30.1050.20">
    <property type="match status" value="1"/>
</dbReference>
<dbReference type="GO" id="GO:0016853">
    <property type="term" value="F:isomerase activity"/>
    <property type="evidence" value="ECO:0007669"/>
    <property type="project" value="UniProtKB-KW"/>
</dbReference>
<sequence length="243" mass="25867">MTQSANPAPSAPDPVADAAALRGATDRLLAAVGQLDDATASKPSLLPGWTRGHVLAHLARNADALINVLAARPMYDSAESRDADIERDAPRSVAEHLVDVRDSAARLDGAFAAQRDSDWERTVELRNGVTDRAYSLPFRRWIEVELHHVDLGVGYAMDDLPAAFIERELANMARRFAGHPGIGVPVELRTEDGVSWRTGAAEDGTAKTVVVAGSPTALVAWLTGRSTGTGLSARDPLPQLPAL</sequence>
<dbReference type="InterPro" id="IPR010872">
    <property type="entry name" value="MDMPI_C-term_domain"/>
</dbReference>
<name>A0ABS9STQ2_9ACTN</name>
<dbReference type="EMBL" id="JAKWJU010000002">
    <property type="protein sequence ID" value="MCH6159663.1"/>
    <property type="molecule type" value="Genomic_DNA"/>
</dbReference>
<dbReference type="SUPFAM" id="SSF109854">
    <property type="entry name" value="DinB/YfiT-like putative metalloenzymes"/>
    <property type="match status" value="1"/>
</dbReference>
<dbReference type="Proteomes" id="UP001166784">
    <property type="component" value="Unassembled WGS sequence"/>
</dbReference>
<evidence type="ECO:0000259" key="1">
    <source>
        <dbReference type="Pfam" id="PF07398"/>
    </source>
</evidence>
<proteinExistence type="predicted"/>
<reference evidence="3" key="2">
    <citation type="journal article" date="2023" name="Int. J. Syst. Evol. Microbiol.">
        <title>Streptomyces marispadix sp. nov., isolated from marine beach sediment of the Northern Coast of Portugal.</title>
        <authorList>
            <person name="dos Santos J.D.N."/>
            <person name="Vitorino I.R."/>
            <person name="Kallscheuer N."/>
            <person name="Srivastava A."/>
            <person name="Krautwurst S."/>
            <person name="Marz M."/>
            <person name="Jogler C."/>
            <person name="Lobo Da Cunha A."/>
            <person name="Catita J."/>
            <person name="Goncalves H."/>
            <person name="Gonzalez I."/>
            <person name="Reyes F."/>
            <person name="Lage O.M."/>
        </authorList>
    </citation>
    <scope>NUCLEOTIDE SEQUENCE</scope>
    <source>
        <strain evidence="3">M600PL45_2</strain>
    </source>
</reference>
<keyword evidence="4" id="KW-1185">Reference proteome</keyword>